<dbReference type="PIRSF" id="PIRSF004553">
    <property type="entry name" value="CHP00095"/>
    <property type="match status" value="1"/>
</dbReference>
<evidence type="ECO:0000256" key="9">
    <source>
        <dbReference type="PIRNR" id="PIRNR004553"/>
    </source>
</evidence>
<protein>
    <recommendedName>
        <fullName evidence="4 9">Ribosomal RNA small subunit methyltransferase D</fullName>
        <ecNumber evidence="3 9">2.1.1.171</ecNumber>
    </recommendedName>
</protein>
<organism evidence="10 11">
    <name type="scientific">Pseudoalteromonas luteoviolacea NCIMB 1942</name>
    <dbReference type="NCBI Taxonomy" id="1365253"/>
    <lineage>
        <taxon>Bacteria</taxon>
        <taxon>Pseudomonadati</taxon>
        <taxon>Pseudomonadota</taxon>
        <taxon>Gammaproteobacteria</taxon>
        <taxon>Alteromonadales</taxon>
        <taxon>Pseudoalteromonadaceae</taxon>
        <taxon>Pseudoalteromonas</taxon>
    </lineage>
</organism>
<dbReference type="RefSeq" id="WP_063378848.1">
    <property type="nucleotide sequence ID" value="NZ_AUXT01000203.1"/>
</dbReference>
<name>A0A162A3W4_9GAMM</name>
<keyword evidence="6 9" id="KW-0808">Transferase</keyword>
<keyword evidence="5 9" id="KW-0489">Methyltransferase</keyword>
<comment type="caution">
    <text evidence="10">The sequence shown here is derived from an EMBL/GenBank/DDBJ whole genome shotgun (WGS) entry which is preliminary data.</text>
</comment>
<dbReference type="PATRIC" id="fig|1365253.3.peg.4531"/>
<dbReference type="InterPro" id="IPR002052">
    <property type="entry name" value="DNA_methylase_N6_adenine_CS"/>
</dbReference>
<dbReference type="PANTHER" id="PTHR43542:SF1">
    <property type="entry name" value="METHYLTRANSFERASE"/>
    <property type="match status" value="1"/>
</dbReference>
<evidence type="ECO:0000256" key="3">
    <source>
        <dbReference type="ARBA" id="ARBA00012141"/>
    </source>
</evidence>
<keyword evidence="9" id="KW-0698">rRNA processing</keyword>
<evidence type="ECO:0000313" key="10">
    <source>
        <dbReference type="EMBL" id="KZN43731.1"/>
    </source>
</evidence>
<dbReference type="CDD" id="cd02440">
    <property type="entry name" value="AdoMet_MTases"/>
    <property type="match status" value="1"/>
</dbReference>
<dbReference type="GO" id="GO:0052913">
    <property type="term" value="F:16S rRNA (guanine(966)-N(2))-methyltransferase activity"/>
    <property type="evidence" value="ECO:0007669"/>
    <property type="project" value="UniProtKB-EC"/>
</dbReference>
<dbReference type="NCBIfam" id="TIGR00095">
    <property type="entry name" value="16S rRNA (guanine(966)-N(2))-methyltransferase RsmD"/>
    <property type="match status" value="1"/>
</dbReference>
<dbReference type="SUPFAM" id="SSF53335">
    <property type="entry name" value="S-adenosyl-L-methionine-dependent methyltransferases"/>
    <property type="match status" value="1"/>
</dbReference>
<dbReference type="Proteomes" id="UP000076587">
    <property type="component" value="Unassembled WGS sequence"/>
</dbReference>
<comment type="similarity">
    <text evidence="2 9">Belongs to the methyltransferase superfamily. RsmD family.</text>
</comment>
<dbReference type="InterPro" id="IPR004398">
    <property type="entry name" value="RNA_MeTrfase_RsmD"/>
</dbReference>
<dbReference type="OrthoDB" id="9803017at2"/>
<dbReference type="EMBL" id="AUXT01000203">
    <property type="protein sequence ID" value="KZN43731.1"/>
    <property type="molecule type" value="Genomic_DNA"/>
</dbReference>
<dbReference type="EC" id="2.1.1.171" evidence="3 9"/>
<dbReference type="Gene3D" id="3.40.50.150">
    <property type="entry name" value="Vaccinia Virus protein VP39"/>
    <property type="match status" value="1"/>
</dbReference>
<dbReference type="PROSITE" id="PS00092">
    <property type="entry name" value="N6_MTASE"/>
    <property type="match status" value="1"/>
</dbReference>
<comment type="function">
    <text evidence="1 9">Specifically methylates the guanine in position 966 of 16S rRNA in the assembled 30S particle.</text>
</comment>
<dbReference type="PANTHER" id="PTHR43542">
    <property type="entry name" value="METHYLTRANSFERASE"/>
    <property type="match status" value="1"/>
</dbReference>
<dbReference type="GO" id="GO:0003676">
    <property type="term" value="F:nucleic acid binding"/>
    <property type="evidence" value="ECO:0007669"/>
    <property type="project" value="InterPro"/>
</dbReference>
<comment type="catalytic activity">
    <reaction evidence="8 9">
        <text>guanosine(966) in 16S rRNA + S-adenosyl-L-methionine = N(2)-methylguanosine(966) in 16S rRNA + S-adenosyl-L-homocysteine + H(+)</text>
        <dbReference type="Rhea" id="RHEA:23548"/>
        <dbReference type="Rhea" id="RHEA-COMP:10211"/>
        <dbReference type="Rhea" id="RHEA-COMP:10212"/>
        <dbReference type="ChEBI" id="CHEBI:15378"/>
        <dbReference type="ChEBI" id="CHEBI:57856"/>
        <dbReference type="ChEBI" id="CHEBI:59789"/>
        <dbReference type="ChEBI" id="CHEBI:74269"/>
        <dbReference type="ChEBI" id="CHEBI:74481"/>
        <dbReference type="EC" id="2.1.1.171"/>
    </reaction>
</comment>
<sequence>MRKKKPQTQSNGHIRIISGKFKGRKLPVKDVEGLRPTTDRVKETLFNWLMADIRHASVLDCFAGSGNLGFECLSRFAQDATFIELDKGAAAQIKANAVTLGLDNAVVFNASALEYLKNNQNNQTFDVVFLDPPFRKDLLSPCCDLLEQHQWLHENTLIYVEFEKESMPELPDKWQLLKEKQAGQVTCMLFIRS</sequence>
<evidence type="ECO:0000256" key="8">
    <source>
        <dbReference type="ARBA" id="ARBA00048326"/>
    </source>
</evidence>
<dbReference type="Pfam" id="PF03602">
    <property type="entry name" value="Cons_hypoth95"/>
    <property type="match status" value="1"/>
</dbReference>
<evidence type="ECO:0000256" key="2">
    <source>
        <dbReference type="ARBA" id="ARBA00005269"/>
    </source>
</evidence>
<evidence type="ECO:0000256" key="1">
    <source>
        <dbReference type="ARBA" id="ARBA00002649"/>
    </source>
</evidence>
<reference evidence="10 11" key="1">
    <citation type="submission" date="2013-07" db="EMBL/GenBank/DDBJ databases">
        <title>Comparative Genomic and Metabolomic Analysis of Twelve Strains of Pseudoalteromonas luteoviolacea.</title>
        <authorList>
            <person name="Vynne N.G."/>
            <person name="Mansson M."/>
            <person name="Gram L."/>
        </authorList>
    </citation>
    <scope>NUCLEOTIDE SEQUENCE [LARGE SCALE GENOMIC DNA]</scope>
    <source>
        <strain evidence="10 11">NCIMB 1942</strain>
    </source>
</reference>
<evidence type="ECO:0000256" key="7">
    <source>
        <dbReference type="ARBA" id="ARBA00022691"/>
    </source>
</evidence>
<dbReference type="InterPro" id="IPR029063">
    <property type="entry name" value="SAM-dependent_MTases_sf"/>
</dbReference>
<accession>A0A162A3W4</accession>
<evidence type="ECO:0000256" key="4">
    <source>
        <dbReference type="ARBA" id="ARBA00013682"/>
    </source>
</evidence>
<keyword evidence="7 9" id="KW-0949">S-adenosyl-L-methionine</keyword>
<evidence type="ECO:0000256" key="6">
    <source>
        <dbReference type="ARBA" id="ARBA00022679"/>
    </source>
</evidence>
<evidence type="ECO:0000256" key="5">
    <source>
        <dbReference type="ARBA" id="ARBA00022603"/>
    </source>
</evidence>
<evidence type="ECO:0000313" key="11">
    <source>
        <dbReference type="Proteomes" id="UP000076587"/>
    </source>
</evidence>
<proteinExistence type="inferred from homology"/>
<dbReference type="AlphaFoldDB" id="A0A162A3W4"/>
<gene>
    <name evidence="10" type="ORF">N482_18820</name>
</gene>